<evidence type="ECO:0000256" key="1">
    <source>
        <dbReference type="SAM" id="MobiDB-lite"/>
    </source>
</evidence>
<feature type="region of interest" description="Disordered" evidence="1">
    <location>
        <begin position="1"/>
        <end position="42"/>
    </location>
</feature>
<reference evidence="2 3" key="2">
    <citation type="submission" date="2007-06" db="EMBL/GenBank/DDBJ databases">
        <title>Draft genome sequence of Pseudoflavonifractor capillosus ATCC 29799.</title>
        <authorList>
            <person name="Sudarsanam P."/>
            <person name="Ley R."/>
            <person name="Guruge J."/>
            <person name="Turnbaugh P.J."/>
            <person name="Mahowald M."/>
            <person name="Liep D."/>
            <person name="Gordon J."/>
        </authorList>
    </citation>
    <scope>NUCLEOTIDE SEQUENCE [LARGE SCALE GENOMIC DNA]</scope>
    <source>
        <strain evidence="2 3">ATCC 29799</strain>
    </source>
</reference>
<reference evidence="2 3" key="1">
    <citation type="submission" date="2007-04" db="EMBL/GenBank/DDBJ databases">
        <authorList>
            <person name="Fulton L."/>
            <person name="Clifton S."/>
            <person name="Fulton B."/>
            <person name="Xu J."/>
            <person name="Minx P."/>
            <person name="Pepin K.H."/>
            <person name="Johnson M."/>
            <person name="Thiruvilangam P."/>
            <person name="Bhonagiri V."/>
            <person name="Nash W.E."/>
            <person name="Mardis E.R."/>
            <person name="Wilson R.K."/>
        </authorList>
    </citation>
    <scope>NUCLEOTIDE SEQUENCE [LARGE SCALE GENOMIC DNA]</scope>
    <source>
        <strain evidence="2 3">ATCC 29799</strain>
    </source>
</reference>
<sequence length="85" mass="9657">MNGGDAKPQFRPAEDEPVPPLGPENTPETIPAHGACASEKRKKKIQNCHMLRACISMLDKNMENIRLKNRRYAQKENGELFHTEK</sequence>
<comment type="caution">
    <text evidence="2">The sequence shown here is derived from an EMBL/GenBank/DDBJ whole genome shotgun (WGS) entry which is preliminary data.</text>
</comment>
<keyword evidence="3" id="KW-1185">Reference proteome</keyword>
<proteinExistence type="predicted"/>
<evidence type="ECO:0000313" key="2">
    <source>
        <dbReference type="EMBL" id="EDN00799.1"/>
    </source>
</evidence>
<dbReference type="EMBL" id="AAXG02000010">
    <property type="protein sequence ID" value="EDN00799.1"/>
    <property type="molecule type" value="Genomic_DNA"/>
</dbReference>
<gene>
    <name evidence="2" type="ORF">BACCAP_01565</name>
</gene>
<dbReference type="Proteomes" id="UP000003639">
    <property type="component" value="Unassembled WGS sequence"/>
</dbReference>
<accession>A6NTN6</accession>
<protein>
    <submittedName>
        <fullName evidence="2">Uncharacterized protein</fullName>
    </submittedName>
</protein>
<organism evidence="2 3">
    <name type="scientific">Pseudoflavonifractor capillosus ATCC 29799</name>
    <dbReference type="NCBI Taxonomy" id="411467"/>
    <lineage>
        <taxon>Bacteria</taxon>
        <taxon>Bacillati</taxon>
        <taxon>Bacillota</taxon>
        <taxon>Clostridia</taxon>
        <taxon>Eubacteriales</taxon>
        <taxon>Oscillospiraceae</taxon>
        <taxon>Pseudoflavonifractor</taxon>
    </lineage>
</organism>
<dbReference type="AlphaFoldDB" id="A6NTN6"/>
<name>A6NTN6_9FIRM</name>
<dbReference type="RefSeq" id="WP_006572113.1">
    <property type="nucleotide sequence ID" value="NZ_AAXG02000010.1"/>
</dbReference>
<evidence type="ECO:0000313" key="3">
    <source>
        <dbReference type="Proteomes" id="UP000003639"/>
    </source>
</evidence>